<feature type="compositionally biased region" description="Polar residues" evidence="1">
    <location>
        <begin position="205"/>
        <end position="218"/>
    </location>
</feature>
<dbReference type="Proteomes" id="UP000225706">
    <property type="component" value="Unassembled WGS sequence"/>
</dbReference>
<keyword evidence="4" id="KW-1185">Reference proteome</keyword>
<evidence type="ECO:0000256" key="1">
    <source>
        <dbReference type="SAM" id="MobiDB-lite"/>
    </source>
</evidence>
<name>A0A2B4SCA4_STYPI</name>
<dbReference type="OrthoDB" id="5969404at2759"/>
<keyword evidence="2" id="KW-0732">Signal</keyword>
<evidence type="ECO:0000256" key="2">
    <source>
        <dbReference type="SAM" id="SignalP"/>
    </source>
</evidence>
<reference evidence="4" key="1">
    <citation type="journal article" date="2017" name="bioRxiv">
        <title>Comparative analysis of the genomes of Stylophora pistillata and Acropora digitifera provides evidence for extensive differences between species of corals.</title>
        <authorList>
            <person name="Voolstra C.R."/>
            <person name="Li Y."/>
            <person name="Liew Y.J."/>
            <person name="Baumgarten S."/>
            <person name="Zoccola D."/>
            <person name="Flot J.-F."/>
            <person name="Tambutte S."/>
            <person name="Allemand D."/>
            <person name="Aranda M."/>
        </authorList>
    </citation>
    <scope>NUCLEOTIDE SEQUENCE [LARGE SCALE GENOMIC DNA]</scope>
</reference>
<gene>
    <name evidence="3" type="ORF">AWC38_SpisGene8308</name>
</gene>
<accession>A0A2B4SCA4</accession>
<feature type="chain" id="PRO_5012518675" evidence="2">
    <location>
        <begin position="28"/>
        <end position="230"/>
    </location>
</feature>
<feature type="signal peptide" evidence="2">
    <location>
        <begin position="1"/>
        <end position="27"/>
    </location>
</feature>
<dbReference type="AlphaFoldDB" id="A0A2B4SCA4"/>
<feature type="compositionally biased region" description="Basic residues" evidence="1">
    <location>
        <begin position="219"/>
        <end position="230"/>
    </location>
</feature>
<evidence type="ECO:0000313" key="4">
    <source>
        <dbReference type="Proteomes" id="UP000225706"/>
    </source>
</evidence>
<dbReference type="InterPro" id="IPR056378">
    <property type="entry name" value="Let-756-like_FGF"/>
</dbReference>
<organism evidence="3 4">
    <name type="scientific">Stylophora pistillata</name>
    <name type="common">Smooth cauliflower coral</name>
    <dbReference type="NCBI Taxonomy" id="50429"/>
    <lineage>
        <taxon>Eukaryota</taxon>
        <taxon>Metazoa</taxon>
        <taxon>Cnidaria</taxon>
        <taxon>Anthozoa</taxon>
        <taxon>Hexacorallia</taxon>
        <taxon>Scleractinia</taxon>
        <taxon>Astrocoeniina</taxon>
        <taxon>Pocilloporidae</taxon>
        <taxon>Stylophora</taxon>
    </lineage>
</organism>
<sequence>MNKTLLCSKRILFVLSFLVCTVTFINGHPNAFSFSESSWTPEGSEDDVSSRSLSYEDITPSEEMEDLDTEYSLDDVEDDLDDFDEYNFLTNNKRNPNSRADKSFRNFANYYMVVNSKGAVVGTKDLSKCMQSGIFEVGRTPTGKPFYWNKKSRKYLAIDPNGNVYMSPTQNSDTVIYTINDSKDLSIYLYRIVGQNQRLYLDLSPQSSTVGPGNTRNTTKFRSRNGLKTC</sequence>
<dbReference type="Gene3D" id="2.80.10.50">
    <property type="match status" value="1"/>
</dbReference>
<feature type="region of interest" description="Disordered" evidence="1">
    <location>
        <begin position="35"/>
        <end position="63"/>
    </location>
</feature>
<dbReference type="InterPro" id="IPR008996">
    <property type="entry name" value="IL1/FGF"/>
</dbReference>
<protein>
    <submittedName>
        <fullName evidence="3">Uncharacterized protein</fullName>
    </submittedName>
</protein>
<proteinExistence type="predicted"/>
<evidence type="ECO:0000313" key="3">
    <source>
        <dbReference type="EMBL" id="PFX27006.1"/>
    </source>
</evidence>
<dbReference type="SUPFAM" id="SSF50353">
    <property type="entry name" value="Cytokine"/>
    <property type="match status" value="1"/>
</dbReference>
<dbReference type="EMBL" id="LSMT01000113">
    <property type="protein sequence ID" value="PFX27006.1"/>
    <property type="molecule type" value="Genomic_DNA"/>
</dbReference>
<dbReference type="CDD" id="cd00058">
    <property type="entry name" value="beta-trefoil_FGF"/>
    <property type="match status" value="1"/>
</dbReference>
<feature type="region of interest" description="Disordered" evidence="1">
    <location>
        <begin position="205"/>
        <end position="230"/>
    </location>
</feature>
<comment type="caution">
    <text evidence="3">The sequence shown here is derived from an EMBL/GenBank/DDBJ whole genome shotgun (WGS) entry which is preliminary data.</text>
</comment>